<evidence type="ECO:0000313" key="2">
    <source>
        <dbReference type="Proteomes" id="UP000886998"/>
    </source>
</evidence>
<dbReference type="EMBL" id="BMAV01015858">
    <property type="protein sequence ID" value="GFY66153.1"/>
    <property type="molecule type" value="Genomic_DNA"/>
</dbReference>
<name>A0A8X7CEF1_9ARAC</name>
<comment type="caution">
    <text evidence="1">The sequence shown here is derived from an EMBL/GenBank/DDBJ whole genome shotgun (WGS) entry which is preliminary data.</text>
</comment>
<keyword evidence="2" id="KW-1185">Reference proteome</keyword>
<protein>
    <submittedName>
        <fullName evidence="1">Uncharacterized protein</fullName>
    </submittedName>
</protein>
<organism evidence="1 2">
    <name type="scientific">Trichonephila inaurata madagascariensis</name>
    <dbReference type="NCBI Taxonomy" id="2747483"/>
    <lineage>
        <taxon>Eukaryota</taxon>
        <taxon>Metazoa</taxon>
        <taxon>Ecdysozoa</taxon>
        <taxon>Arthropoda</taxon>
        <taxon>Chelicerata</taxon>
        <taxon>Arachnida</taxon>
        <taxon>Araneae</taxon>
        <taxon>Araneomorphae</taxon>
        <taxon>Entelegynae</taxon>
        <taxon>Araneoidea</taxon>
        <taxon>Nephilidae</taxon>
        <taxon>Trichonephila</taxon>
        <taxon>Trichonephila inaurata</taxon>
    </lineage>
</organism>
<dbReference type="AlphaFoldDB" id="A0A8X7CEF1"/>
<sequence>MSSAYQSLPEHNQLSQCYFSGLDWLGSFVTSVTVWTPSSVLTALLFSGCLTAKFSHISHSAWTPSTLLTALLFSGCMDYKLSHINRCLETIKCTYKADLQWMYGLQV</sequence>
<reference evidence="1" key="1">
    <citation type="submission" date="2020-08" db="EMBL/GenBank/DDBJ databases">
        <title>Multicomponent nature underlies the extraordinary mechanical properties of spider dragline silk.</title>
        <authorList>
            <person name="Kono N."/>
            <person name="Nakamura H."/>
            <person name="Mori M."/>
            <person name="Yoshida Y."/>
            <person name="Ohtoshi R."/>
            <person name="Malay A.D."/>
            <person name="Moran D.A.P."/>
            <person name="Tomita M."/>
            <person name="Numata K."/>
            <person name="Arakawa K."/>
        </authorList>
    </citation>
    <scope>NUCLEOTIDE SEQUENCE</scope>
</reference>
<proteinExistence type="predicted"/>
<accession>A0A8X7CEF1</accession>
<evidence type="ECO:0000313" key="1">
    <source>
        <dbReference type="EMBL" id="GFY66153.1"/>
    </source>
</evidence>
<gene>
    <name evidence="1" type="ORF">TNIN_388431</name>
</gene>
<dbReference type="Proteomes" id="UP000886998">
    <property type="component" value="Unassembled WGS sequence"/>
</dbReference>